<protein>
    <submittedName>
        <fullName evidence="1">Uncharacterized protein</fullName>
    </submittedName>
</protein>
<organism evidence="1">
    <name type="scientific">marine sediment metagenome</name>
    <dbReference type="NCBI Taxonomy" id="412755"/>
    <lineage>
        <taxon>unclassified sequences</taxon>
        <taxon>metagenomes</taxon>
        <taxon>ecological metagenomes</taxon>
    </lineage>
</organism>
<sequence>MAADNALKLLLAHDSFEEANRIVSLLRNANYRSESKHVNKEDVLAKLLQDKSW</sequence>
<proteinExistence type="predicted"/>
<name>A0A0F9AVP3_9ZZZZ</name>
<dbReference type="EMBL" id="LAZR01040764">
    <property type="protein sequence ID" value="KKL13669.1"/>
    <property type="molecule type" value="Genomic_DNA"/>
</dbReference>
<dbReference type="AlphaFoldDB" id="A0A0F9AVP3"/>
<reference evidence="1" key="1">
    <citation type="journal article" date="2015" name="Nature">
        <title>Complex archaea that bridge the gap between prokaryotes and eukaryotes.</title>
        <authorList>
            <person name="Spang A."/>
            <person name="Saw J.H."/>
            <person name="Jorgensen S.L."/>
            <person name="Zaremba-Niedzwiedzka K."/>
            <person name="Martijn J."/>
            <person name="Lind A.E."/>
            <person name="van Eijk R."/>
            <person name="Schleper C."/>
            <person name="Guy L."/>
            <person name="Ettema T.J."/>
        </authorList>
    </citation>
    <scope>NUCLEOTIDE SEQUENCE</scope>
</reference>
<comment type="caution">
    <text evidence="1">The sequence shown here is derived from an EMBL/GenBank/DDBJ whole genome shotgun (WGS) entry which is preliminary data.</text>
</comment>
<evidence type="ECO:0000313" key="1">
    <source>
        <dbReference type="EMBL" id="KKL13669.1"/>
    </source>
</evidence>
<accession>A0A0F9AVP3</accession>
<gene>
    <name evidence="1" type="ORF">LCGC14_2523430</name>
</gene>
<feature type="non-terminal residue" evidence="1">
    <location>
        <position position="53"/>
    </location>
</feature>